<dbReference type="EMBL" id="AAOT01000008">
    <property type="protein sequence ID" value="EAR51908.1"/>
    <property type="molecule type" value="Genomic_DNA"/>
</dbReference>
<comment type="caution">
    <text evidence="2">The sequence shown here is derived from an EMBL/GenBank/DDBJ whole genome shotgun (WGS) entry which is preliminary data.</text>
</comment>
<evidence type="ECO:0000313" key="3">
    <source>
        <dbReference type="Proteomes" id="UP000003635"/>
    </source>
</evidence>
<feature type="transmembrane region" description="Helical" evidence="1">
    <location>
        <begin position="35"/>
        <end position="56"/>
    </location>
</feature>
<dbReference type="AlphaFoldDB" id="Q2CGM7"/>
<protein>
    <recommendedName>
        <fullName evidence="4">AI-2E family transporter</fullName>
    </recommendedName>
</protein>
<dbReference type="Proteomes" id="UP000003635">
    <property type="component" value="Unassembled WGS sequence"/>
</dbReference>
<evidence type="ECO:0000313" key="2">
    <source>
        <dbReference type="EMBL" id="EAR51908.1"/>
    </source>
</evidence>
<dbReference type="RefSeq" id="WP_007257235.1">
    <property type="nucleotide sequence ID" value="NZ_CH724111.1"/>
</dbReference>
<dbReference type="HOGENOM" id="CLU_2343929_0_0_5"/>
<organism evidence="2 3">
    <name type="scientific">Oceanicola granulosus (strain ATCC BAA-861 / DSM 15982 / KCTC 12143 / HTCC2516)</name>
    <dbReference type="NCBI Taxonomy" id="314256"/>
    <lineage>
        <taxon>Bacteria</taxon>
        <taxon>Pseudomonadati</taxon>
        <taxon>Pseudomonadota</taxon>
        <taxon>Alphaproteobacteria</taxon>
        <taxon>Rhodobacterales</taxon>
        <taxon>Roseobacteraceae</taxon>
        <taxon>Oceanicola</taxon>
    </lineage>
</organism>
<proteinExistence type="predicted"/>
<evidence type="ECO:0000256" key="1">
    <source>
        <dbReference type="SAM" id="Phobius"/>
    </source>
</evidence>
<accession>Q2CGM7</accession>
<reference evidence="2 3" key="1">
    <citation type="journal article" date="2010" name="J. Bacteriol.">
        <title>Genome sequences of Oceanicola granulosus HTCC2516(T) and Oceanicola batsensis HTCC2597(TDelta).</title>
        <authorList>
            <person name="Thrash J.C."/>
            <person name="Cho J.C."/>
            <person name="Vergin K.L."/>
            <person name="Giovannoni S.J."/>
        </authorList>
    </citation>
    <scope>NUCLEOTIDE SEQUENCE [LARGE SCALE GENOMIC DNA]</scope>
    <source>
        <strain evidence="3">ATCC BAA-861 / DSM 15982 / KCTC 12143 / HTCC2516</strain>
    </source>
</reference>
<sequence length="97" mass="10599">MNTLTAKSARFWRGVILAMSIASLVMVFQPFFMPVFALGCVLAFVSALVFNLMPFLQAGGQWRQVGRAALIICLVFAVVFALAIAATYGYVLYLQGK</sequence>
<keyword evidence="1" id="KW-1133">Transmembrane helix</keyword>
<dbReference type="eggNOG" id="ENOG5032R8T">
    <property type="taxonomic scope" value="Bacteria"/>
</dbReference>
<name>Q2CGM7_OCEGH</name>
<dbReference type="STRING" id="314256.OG2516_16444"/>
<feature type="transmembrane region" description="Helical" evidence="1">
    <location>
        <begin position="12"/>
        <end position="29"/>
    </location>
</feature>
<keyword evidence="3" id="KW-1185">Reference proteome</keyword>
<evidence type="ECO:0008006" key="4">
    <source>
        <dbReference type="Google" id="ProtNLM"/>
    </source>
</evidence>
<keyword evidence="1" id="KW-0472">Membrane</keyword>
<feature type="transmembrane region" description="Helical" evidence="1">
    <location>
        <begin position="68"/>
        <end position="91"/>
    </location>
</feature>
<keyword evidence="1" id="KW-0812">Transmembrane</keyword>
<gene>
    <name evidence="2" type="ORF">OG2516_16444</name>
</gene>